<dbReference type="PRINTS" id="PR01874">
    <property type="entry name" value="DNAREPAIRADA"/>
</dbReference>
<dbReference type="GO" id="GO:0005657">
    <property type="term" value="C:replication fork"/>
    <property type="evidence" value="ECO:0007669"/>
    <property type="project" value="TreeGrafter"/>
</dbReference>
<evidence type="ECO:0000259" key="8">
    <source>
        <dbReference type="PROSITE" id="PS50162"/>
    </source>
</evidence>
<dbReference type="OrthoDB" id="1861185at2759"/>
<dbReference type="InterPro" id="IPR016467">
    <property type="entry name" value="DNA_recomb/repair_RecA-like"/>
</dbReference>
<keyword evidence="7" id="KW-0539">Nucleus</keyword>
<keyword evidence="5" id="KW-0067">ATP-binding</keyword>
<dbReference type="InterPro" id="IPR047348">
    <property type="entry name" value="XRCC3-like_C"/>
</dbReference>
<dbReference type="PANTHER" id="PTHR46487:SF1">
    <property type="entry name" value="DNA REPAIR PROTEIN XRCC3"/>
    <property type="match status" value="1"/>
</dbReference>
<sequence length="283" mass="31396">MKPEDLLQPLFAARTPKCSLGCPVLDRLLGGGVPCNSITEIVSESGCGKTQISLQLLLTAQLPVSHGGLSASSLYLYSEPPFPLRRLSQLSLSFPSLHNPLDKILTHPLHSAHHLLDLLPRIDWMLSRPPNGDSPIRLVVIDSIGALFRHEFDNKPLELKQRSDIFFKISGKLKEQACRFGLAVVVINQVVDVVNASESIRIGNSASLYTSGRNVSAVLGLSWANCVNTRLFMSKHEERVGEDRDGCVLTRKRRFIRVVFSPYLPDSTCEFVIRREGVFGVER</sequence>
<feature type="domain" description="RecA family profile 1" evidence="8">
    <location>
        <begin position="14"/>
        <end position="190"/>
    </location>
</feature>
<dbReference type="EMBL" id="OOIL02000262">
    <property type="protein sequence ID" value="VFQ63077.1"/>
    <property type="molecule type" value="Genomic_DNA"/>
</dbReference>
<dbReference type="GO" id="GO:0045003">
    <property type="term" value="P:double-strand break repair via synthesis-dependent strand annealing"/>
    <property type="evidence" value="ECO:0007669"/>
    <property type="project" value="TreeGrafter"/>
</dbReference>
<gene>
    <name evidence="9" type="ORF">CCAM_LOCUS4853</name>
</gene>
<dbReference type="InterPro" id="IPR027417">
    <property type="entry name" value="P-loop_NTPase"/>
</dbReference>
<accession>A0A484KIT9</accession>
<protein>
    <recommendedName>
        <fullName evidence="8">RecA family profile 1 domain-containing protein</fullName>
    </recommendedName>
</protein>
<dbReference type="Proteomes" id="UP000595140">
    <property type="component" value="Unassembled WGS sequence"/>
</dbReference>
<dbReference type="InterPro" id="IPR013632">
    <property type="entry name" value="Rad51_C"/>
</dbReference>
<dbReference type="AlphaFoldDB" id="A0A484KIT9"/>
<dbReference type="PROSITE" id="PS50162">
    <property type="entry name" value="RECA_2"/>
    <property type="match status" value="1"/>
</dbReference>
<evidence type="ECO:0000256" key="2">
    <source>
        <dbReference type="ARBA" id="ARBA00004474"/>
    </source>
</evidence>
<dbReference type="GO" id="GO:0140664">
    <property type="term" value="F:ATP-dependent DNA damage sensor activity"/>
    <property type="evidence" value="ECO:0007669"/>
    <property type="project" value="InterPro"/>
</dbReference>
<keyword evidence="4" id="KW-0227">DNA damage</keyword>
<dbReference type="GO" id="GO:0071140">
    <property type="term" value="P:resolution of mitotic recombination intermediates"/>
    <property type="evidence" value="ECO:0007669"/>
    <property type="project" value="TreeGrafter"/>
</dbReference>
<evidence type="ECO:0000256" key="1">
    <source>
        <dbReference type="ARBA" id="ARBA00004123"/>
    </source>
</evidence>
<reference evidence="9 10" key="1">
    <citation type="submission" date="2018-04" db="EMBL/GenBank/DDBJ databases">
        <authorList>
            <person name="Vogel A."/>
        </authorList>
    </citation>
    <scope>NUCLEOTIDE SEQUENCE [LARGE SCALE GENOMIC DNA]</scope>
</reference>
<dbReference type="GO" id="GO:0090656">
    <property type="term" value="P:t-circle formation"/>
    <property type="evidence" value="ECO:0007669"/>
    <property type="project" value="TreeGrafter"/>
</dbReference>
<organism evidence="9 10">
    <name type="scientific">Cuscuta campestris</name>
    <dbReference type="NCBI Taxonomy" id="132261"/>
    <lineage>
        <taxon>Eukaryota</taxon>
        <taxon>Viridiplantae</taxon>
        <taxon>Streptophyta</taxon>
        <taxon>Embryophyta</taxon>
        <taxon>Tracheophyta</taxon>
        <taxon>Spermatophyta</taxon>
        <taxon>Magnoliopsida</taxon>
        <taxon>eudicotyledons</taxon>
        <taxon>Gunneridae</taxon>
        <taxon>Pentapetalae</taxon>
        <taxon>asterids</taxon>
        <taxon>lamiids</taxon>
        <taxon>Solanales</taxon>
        <taxon>Convolvulaceae</taxon>
        <taxon>Cuscuteae</taxon>
        <taxon>Cuscuta</taxon>
        <taxon>Cuscuta subgen. Grammica</taxon>
        <taxon>Cuscuta sect. Cleistogrammica</taxon>
    </lineage>
</organism>
<evidence type="ECO:0000313" key="10">
    <source>
        <dbReference type="Proteomes" id="UP000595140"/>
    </source>
</evidence>
<dbReference type="GO" id="GO:0000722">
    <property type="term" value="P:telomere maintenance via recombination"/>
    <property type="evidence" value="ECO:0007669"/>
    <property type="project" value="TreeGrafter"/>
</dbReference>
<dbReference type="SUPFAM" id="SSF52540">
    <property type="entry name" value="P-loop containing nucleoside triphosphate hydrolases"/>
    <property type="match status" value="1"/>
</dbReference>
<dbReference type="InterPro" id="IPR020588">
    <property type="entry name" value="RecA_ATP-bd"/>
</dbReference>
<evidence type="ECO:0000256" key="5">
    <source>
        <dbReference type="ARBA" id="ARBA00022840"/>
    </source>
</evidence>
<dbReference type="GO" id="GO:0005524">
    <property type="term" value="F:ATP binding"/>
    <property type="evidence" value="ECO:0007669"/>
    <property type="project" value="UniProtKB-KW"/>
</dbReference>
<dbReference type="CDD" id="cd19491">
    <property type="entry name" value="XRCC3"/>
    <property type="match status" value="1"/>
</dbReference>
<dbReference type="Gene3D" id="3.40.50.300">
    <property type="entry name" value="P-loop containing nucleotide triphosphate hydrolases"/>
    <property type="match status" value="1"/>
</dbReference>
<dbReference type="GO" id="GO:0009536">
    <property type="term" value="C:plastid"/>
    <property type="evidence" value="ECO:0007669"/>
    <property type="project" value="UniProtKB-SubCell"/>
</dbReference>
<keyword evidence="10" id="KW-1185">Reference proteome</keyword>
<comment type="subcellular location">
    <subcellularLocation>
        <location evidence="1">Nucleus</location>
    </subcellularLocation>
    <subcellularLocation>
        <location evidence="2">Plastid</location>
    </subcellularLocation>
</comment>
<proteinExistence type="predicted"/>
<dbReference type="GO" id="GO:0033065">
    <property type="term" value="C:Rad51C-XRCC3 complex"/>
    <property type="evidence" value="ECO:0007669"/>
    <property type="project" value="TreeGrafter"/>
</dbReference>
<dbReference type="GO" id="GO:0000400">
    <property type="term" value="F:four-way junction DNA binding"/>
    <property type="evidence" value="ECO:0007669"/>
    <property type="project" value="TreeGrafter"/>
</dbReference>
<evidence type="ECO:0000256" key="7">
    <source>
        <dbReference type="ARBA" id="ARBA00023242"/>
    </source>
</evidence>
<keyword evidence="6" id="KW-0234">DNA repair</keyword>
<dbReference type="Pfam" id="PF08423">
    <property type="entry name" value="Rad51"/>
    <property type="match status" value="1"/>
</dbReference>
<evidence type="ECO:0000313" key="9">
    <source>
        <dbReference type="EMBL" id="VFQ63077.1"/>
    </source>
</evidence>
<evidence type="ECO:0000256" key="4">
    <source>
        <dbReference type="ARBA" id="ARBA00022763"/>
    </source>
</evidence>
<dbReference type="PANTHER" id="PTHR46487">
    <property type="entry name" value="DNA REPAIR PROTEIN XRCC3"/>
    <property type="match status" value="1"/>
</dbReference>
<evidence type="ECO:0000256" key="3">
    <source>
        <dbReference type="ARBA" id="ARBA00022741"/>
    </source>
</evidence>
<keyword evidence="3" id="KW-0547">Nucleotide-binding</keyword>
<dbReference type="PIRSF" id="PIRSF005856">
    <property type="entry name" value="Rad51"/>
    <property type="match status" value="1"/>
</dbReference>
<evidence type="ECO:0000256" key="6">
    <source>
        <dbReference type="ARBA" id="ARBA00023204"/>
    </source>
</evidence>
<name>A0A484KIT9_9ASTE</name>